<dbReference type="EMBL" id="MCBQ01007378">
    <property type="protein sequence ID" value="RKF77204.1"/>
    <property type="molecule type" value="Genomic_DNA"/>
</dbReference>
<proteinExistence type="predicted"/>
<dbReference type="Proteomes" id="UP000283383">
    <property type="component" value="Unassembled WGS sequence"/>
</dbReference>
<organism evidence="1 2">
    <name type="scientific">Golovinomyces cichoracearum</name>
    <dbReference type="NCBI Taxonomy" id="62708"/>
    <lineage>
        <taxon>Eukaryota</taxon>
        <taxon>Fungi</taxon>
        <taxon>Dikarya</taxon>
        <taxon>Ascomycota</taxon>
        <taxon>Pezizomycotina</taxon>
        <taxon>Leotiomycetes</taxon>
        <taxon>Erysiphales</taxon>
        <taxon>Erysiphaceae</taxon>
        <taxon>Golovinomyces</taxon>
    </lineage>
</organism>
<feature type="non-terminal residue" evidence="1">
    <location>
        <position position="74"/>
    </location>
</feature>
<evidence type="ECO:0000313" key="1">
    <source>
        <dbReference type="EMBL" id="RKF77204.1"/>
    </source>
</evidence>
<keyword evidence="2" id="KW-1185">Reference proteome</keyword>
<dbReference type="AlphaFoldDB" id="A0A420IRQ7"/>
<name>A0A420IRQ7_9PEZI</name>
<sequence length="74" mass="8045">MLAAQCVIIVLGSIEAGLGIDKTSSLVWEKPYDRPSVSVAEVTSSLTNAKRILREAGFLHENIKGLGMSKYCYD</sequence>
<protein>
    <submittedName>
        <fullName evidence="1">Uncharacterized protein</fullName>
    </submittedName>
</protein>
<reference evidence="1 2" key="1">
    <citation type="journal article" date="2018" name="BMC Genomics">
        <title>Comparative genome analyses reveal sequence features reflecting distinct modes of host-adaptation between dicot and monocot powdery mildew.</title>
        <authorList>
            <person name="Wu Y."/>
            <person name="Ma X."/>
            <person name="Pan Z."/>
            <person name="Kale S.D."/>
            <person name="Song Y."/>
            <person name="King H."/>
            <person name="Zhang Q."/>
            <person name="Presley C."/>
            <person name="Deng X."/>
            <person name="Wei C.I."/>
            <person name="Xiao S."/>
        </authorList>
    </citation>
    <scope>NUCLEOTIDE SEQUENCE [LARGE SCALE GENOMIC DNA]</scope>
    <source>
        <strain evidence="1">UMSG3</strain>
    </source>
</reference>
<comment type="caution">
    <text evidence="1">The sequence shown here is derived from an EMBL/GenBank/DDBJ whole genome shotgun (WGS) entry which is preliminary data.</text>
</comment>
<evidence type="ECO:0000313" key="2">
    <source>
        <dbReference type="Proteomes" id="UP000283383"/>
    </source>
</evidence>
<accession>A0A420IRQ7</accession>
<gene>
    <name evidence="1" type="ORF">GcM3_073040</name>
</gene>